<feature type="compositionally biased region" description="Low complexity" evidence="1">
    <location>
        <begin position="12"/>
        <end position="25"/>
    </location>
</feature>
<organism evidence="2 3">
    <name type="scientific">Micromonospora echinaurantiaca</name>
    <dbReference type="NCBI Taxonomy" id="47857"/>
    <lineage>
        <taxon>Bacteria</taxon>
        <taxon>Bacillati</taxon>
        <taxon>Actinomycetota</taxon>
        <taxon>Actinomycetes</taxon>
        <taxon>Micromonosporales</taxon>
        <taxon>Micromonosporaceae</taxon>
        <taxon>Micromonospora</taxon>
    </lineage>
</organism>
<keyword evidence="3" id="KW-1185">Reference proteome</keyword>
<dbReference type="Proteomes" id="UP000198217">
    <property type="component" value="Chromosome I"/>
</dbReference>
<dbReference type="AlphaFoldDB" id="A0A1C5IYG1"/>
<accession>A0A1C5IYG1</accession>
<dbReference type="EMBL" id="LT607750">
    <property type="protein sequence ID" value="SCG62816.1"/>
    <property type="molecule type" value="Genomic_DNA"/>
</dbReference>
<sequence>MWRPLATTGGLTEPPSSTTAARAAGTPGGQPGGVEVGGRGRSGGWAYRRVVGEVDGLDWRERQRRAVRAHAAADERRRAAERAEAAELVAEFVAEATRRGLATTRLVARDYAGRGRYRTRLTGWYVDRARTRAVDVDGRFHLLTVPGGLRARLFGAEPQPSPPPLIVGEGGRDGESVPLRTLLARRLDAGDGWP</sequence>
<evidence type="ECO:0000313" key="3">
    <source>
        <dbReference type="Proteomes" id="UP000198217"/>
    </source>
</evidence>
<gene>
    <name evidence="2" type="ORF">GA0070609_3826</name>
</gene>
<reference evidence="2 3" key="1">
    <citation type="submission" date="2016-06" db="EMBL/GenBank/DDBJ databases">
        <authorList>
            <person name="Kjaerup R.B."/>
            <person name="Dalgaard T.S."/>
            <person name="Juul-Madsen H.R."/>
        </authorList>
    </citation>
    <scope>NUCLEOTIDE SEQUENCE [LARGE SCALE GENOMIC DNA]</scope>
    <source>
        <strain evidence="2 3">DSM 43904</strain>
    </source>
</reference>
<protein>
    <submittedName>
        <fullName evidence="2">Uncharacterized protein</fullName>
    </submittedName>
</protein>
<proteinExistence type="predicted"/>
<evidence type="ECO:0000313" key="2">
    <source>
        <dbReference type="EMBL" id="SCG62816.1"/>
    </source>
</evidence>
<feature type="compositionally biased region" description="Gly residues" evidence="1">
    <location>
        <begin position="26"/>
        <end position="40"/>
    </location>
</feature>
<feature type="region of interest" description="Disordered" evidence="1">
    <location>
        <begin position="1"/>
        <end position="40"/>
    </location>
</feature>
<evidence type="ECO:0000256" key="1">
    <source>
        <dbReference type="SAM" id="MobiDB-lite"/>
    </source>
</evidence>
<name>A0A1C5IYG1_9ACTN</name>